<keyword evidence="2 4" id="KW-0862">Zinc</keyword>
<protein>
    <submittedName>
        <fullName evidence="6">Alcohol dehydrogenase catalytic domain-containing protein</fullName>
    </submittedName>
</protein>
<dbReference type="Gene3D" id="3.90.180.10">
    <property type="entry name" value="Medium-chain alcohol dehydrogenases, catalytic domain"/>
    <property type="match status" value="1"/>
</dbReference>
<dbReference type="Proteomes" id="UP000831880">
    <property type="component" value="Chromosome"/>
</dbReference>
<keyword evidence="3" id="KW-0560">Oxidoreductase</keyword>
<evidence type="ECO:0000313" key="7">
    <source>
        <dbReference type="Proteomes" id="UP000831880"/>
    </source>
</evidence>
<comment type="cofactor">
    <cofactor evidence="4">
        <name>Zn(2+)</name>
        <dbReference type="ChEBI" id="CHEBI:29105"/>
    </cofactor>
</comment>
<evidence type="ECO:0000256" key="4">
    <source>
        <dbReference type="RuleBase" id="RU361277"/>
    </source>
</evidence>
<feature type="domain" description="Enoyl reductase (ER)" evidence="5">
    <location>
        <begin position="7"/>
        <end position="325"/>
    </location>
</feature>
<dbReference type="InterPro" id="IPR002328">
    <property type="entry name" value="ADH_Zn_CS"/>
</dbReference>
<evidence type="ECO:0000259" key="5">
    <source>
        <dbReference type="SMART" id="SM00829"/>
    </source>
</evidence>
<keyword evidence="7" id="KW-1185">Reference proteome</keyword>
<dbReference type="SUPFAM" id="SSF50129">
    <property type="entry name" value="GroES-like"/>
    <property type="match status" value="1"/>
</dbReference>
<evidence type="ECO:0000313" key="6">
    <source>
        <dbReference type="EMBL" id="UOQ95713.1"/>
    </source>
</evidence>
<name>A0ABY4H5H2_9BACI</name>
<accession>A0ABY4H5H2</accession>
<dbReference type="PROSITE" id="PS00059">
    <property type="entry name" value="ADH_ZINC"/>
    <property type="match status" value="1"/>
</dbReference>
<evidence type="ECO:0000256" key="1">
    <source>
        <dbReference type="ARBA" id="ARBA00022723"/>
    </source>
</evidence>
<organism evidence="6 7">
    <name type="scientific">Halobacillus shinanisalinarum</name>
    <dbReference type="NCBI Taxonomy" id="2932258"/>
    <lineage>
        <taxon>Bacteria</taxon>
        <taxon>Bacillati</taxon>
        <taxon>Bacillota</taxon>
        <taxon>Bacilli</taxon>
        <taxon>Bacillales</taxon>
        <taxon>Bacillaceae</taxon>
        <taxon>Halobacillus</taxon>
    </lineage>
</organism>
<evidence type="ECO:0000256" key="2">
    <source>
        <dbReference type="ARBA" id="ARBA00022833"/>
    </source>
</evidence>
<dbReference type="Pfam" id="PF08240">
    <property type="entry name" value="ADH_N"/>
    <property type="match status" value="1"/>
</dbReference>
<dbReference type="PANTHER" id="PTHR43401">
    <property type="entry name" value="L-THREONINE 3-DEHYDROGENASE"/>
    <property type="match status" value="1"/>
</dbReference>
<keyword evidence="1 4" id="KW-0479">Metal-binding</keyword>
<dbReference type="EMBL" id="CP095074">
    <property type="protein sequence ID" value="UOQ95713.1"/>
    <property type="molecule type" value="Genomic_DNA"/>
</dbReference>
<dbReference type="Gene3D" id="3.40.50.720">
    <property type="entry name" value="NAD(P)-binding Rossmann-like Domain"/>
    <property type="match status" value="1"/>
</dbReference>
<dbReference type="InterPro" id="IPR011032">
    <property type="entry name" value="GroES-like_sf"/>
</dbReference>
<dbReference type="InterPro" id="IPR013149">
    <property type="entry name" value="ADH-like_C"/>
</dbReference>
<dbReference type="InterPro" id="IPR036291">
    <property type="entry name" value="NAD(P)-bd_dom_sf"/>
</dbReference>
<dbReference type="Pfam" id="PF00107">
    <property type="entry name" value="ADH_zinc_N"/>
    <property type="match status" value="1"/>
</dbReference>
<sequence length="330" mass="35857">MYGLFLKNPSDLELKEFASIPTLQDDEVKLKLIYGGICGSDVNVYKGKIEHASYPVSPGHELVGEIVQTGANVKENIGQRVVIQPNSFCGECNYCKSGQTNICPDKKSLGVNVNGGFVQEFVISSKYVLPVPKELANEKAVLIEPFAVIVHAFKKVSITQGTSVAIIGCGAEGMLAVALANHLGANITAVDINQEKLNKIQSHYSGINTCLPEEVEAGKFDVVIEAAGAKQSFEQGVDILKPGGAMVVVGMAPKAELPVTQMVRKELTLYGSIIYNFPDDFLVSIEYLQEEDFNVQPIISEILPLNEYKKAYEYATSGQYGKIILNFQEA</sequence>
<gene>
    <name evidence="6" type="ORF">MUO14_15980</name>
</gene>
<dbReference type="SMART" id="SM00829">
    <property type="entry name" value="PKS_ER"/>
    <property type="match status" value="1"/>
</dbReference>
<dbReference type="SUPFAM" id="SSF51735">
    <property type="entry name" value="NAD(P)-binding Rossmann-fold domains"/>
    <property type="match status" value="1"/>
</dbReference>
<comment type="similarity">
    <text evidence="4">Belongs to the zinc-containing alcohol dehydrogenase family.</text>
</comment>
<evidence type="ECO:0000256" key="3">
    <source>
        <dbReference type="ARBA" id="ARBA00023002"/>
    </source>
</evidence>
<dbReference type="InterPro" id="IPR020843">
    <property type="entry name" value="ER"/>
</dbReference>
<proteinExistence type="inferred from homology"/>
<dbReference type="PANTHER" id="PTHR43401:SF2">
    <property type="entry name" value="L-THREONINE 3-DEHYDROGENASE"/>
    <property type="match status" value="1"/>
</dbReference>
<dbReference type="InterPro" id="IPR050129">
    <property type="entry name" value="Zn_alcohol_dh"/>
</dbReference>
<reference evidence="6 7" key="1">
    <citation type="submission" date="2022-04" db="EMBL/GenBank/DDBJ databases">
        <title>Halobacillus sp. isolated from saltern.</title>
        <authorList>
            <person name="Won M."/>
            <person name="Lee C.-M."/>
            <person name="Woen H.-Y."/>
            <person name="Kwon S.-W."/>
        </authorList>
    </citation>
    <scope>NUCLEOTIDE SEQUENCE [LARGE SCALE GENOMIC DNA]</scope>
    <source>
        <strain evidence="6 7">SSTM10-2</strain>
    </source>
</reference>
<dbReference type="InterPro" id="IPR013154">
    <property type="entry name" value="ADH-like_N"/>
</dbReference>
<dbReference type="RefSeq" id="WP_244755616.1">
    <property type="nucleotide sequence ID" value="NZ_CP095074.1"/>
</dbReference>